<feature type="domain" description="Malectin-like" evidence="9">
    <location>
        <begin position="34"/>
        <end position="325"/>
    </location>
</feature>
<accession>A0AAW1W0W9</accession>
<feature type="region of interest" description="Disordered" evidence="6">
    <location>
        <begin position="229"/>
        <end position="249"/>
    </location>
</feature>
<dbReference type="GO" id="GO:0016020">
    <property type="term" value="C:membrane"/>
    <property type="evidence" value="ECO:0007669"/>
    <property type="project" value="UniProtKB-SubCell"/>
</dbReference>
<evidence type="ECO:0000256" key="2">
    <source>
        <dbReference type="ARBA" id="ARBA00022692"/>
    </source>
</evidence>
<reference evidence="10 11" key="1">
    <citation type="journal article" date="2023" name="G3 (Bethesda)">
        <title>A chromosome-length genome assembly and annotation of blackberry (Rubus argutus, cv. 'Hillquist').</title>
        <authorList>
            <person name="Bruna T."/>
            <person name="Aryal R."/>
            <person name="Dudchenko O."/>
            <person name="Sargent D.J."/>
            <person name="Mead D."/>
            <person name="Buti M."/>
            <person name="Cavallini A."/>
            <person name="Hytonen T."/>
            <person name="Andres J."/>
            <person name="Pham M."/>
            <person name="Weisz D."/>
            <person name="Mascagni F."/>
            <person name="Usai G."/>
            <person name="Natali L."/>
            <person name="Bassil N."/>
            <person name="Fernandez G.E."/>
            <person name="Lomsadze A."/>
            <person name="Armour M."/>
            <person name="Olukolu B."/>
            <person name="Poorten T."/>
            <person name="Britton C."/>
            <person name="Davik J."/>
            <person name="Ashrafi H."/>
            <person name="Aiden E.L."/>
            <person name="Borodovsky M."/>
            <person name="Worthington M."/>
        </authorList>
    </citation>
    <scope>NUCLEOTIDE SEQUENCE [LARGE SCALE GENOMIC DNA]</scope>
    <source>
        <strain evidence="10">PI 553951</strain>
    </source>
</reference>
<keyword evidence="3 8" id="KW-0732">Signal</keyword>
<organism evidence="10 11">
    <name type="scientific">Rubus argutus</name>
    <name type="common">Southern blackberry</name>
    <dbReference type="NCBI Taxonomy" id="59490"/>
    <lineage>
        <taxon>Eukaryota</taxon>
        <taxon>Viridiplantae</taxon>
        <taxon>Streptophyta</taxon>
        <taxon>Embryophyta</taxon>
        <taxon>Tracheophyta</taxon>
        <taxon>Spermatophyta</taxon>
        <taxon>Magnoliopsida</taxon>
        <taxon>eudicotyledons</taxon>
        <taxon>Gunneridae</taxon>
        <taxon>Pentapetalae</taxon>
        <taxon>rosids</taxon>
        <taxon>fabids</taxon>
        <taxon>Rosales</taxon>
        <taxon>Rosaceae</taxon>
        <taxon>Rosoideae</taxon>
        <taxon>Rosoideae incertae sedis</taxon>
        <taxon>Rubus</taxon>
    </lineage>
</organism>
<proteinExistence type="predicted"/>
<gene>
    <name evidence="10" type="ORF">M0R45_037186</name>
</gene>
<evidence type="ECO:0000256" key="5">
    <source>
        <dbReference type="ARBA" id="ARBA00023136"/>
    </source>
</evidence>
<keyword evidence="4 7" id="KW-1133">Transmembrane helix</keyword>
<evidence type="ECO:0000256" key="8">
    <source>
        <dbReference type="SAM" id="SignalP"/>
    </source>
</evidence>
<feature type="signal peptide" evidence="8">
    <location>
        <begin position="1"/>
        <end position="25"/>
    </location>
</feature>
<dbReference type="InterPro" id="IPR024788">
    <property type="entry name" value="Malectin-like_Carb-bd_dom"/>
</dbReference>
<feature type="transmembrane region" description="Helical" evidence="7">
    <location>
        <begin position="715"/>
        <end position="734"/>
    </location>
</feature>
<evidence type="ECO:0000256" key="6">
    <source>
        <dbReference type="SAM" id="MobiDB-lite"/>
    </source>
</evidence>
<dbReference type="PANTHER" id="PTHR45631:SF44">
    <property type="entry name" value="CARBOHYDRATE-BINDING PROTEIN OF THE ER PROTEIN"/>
    <property type="match status" value="1"/>
</dbReference>
<comment type="caution">
    <text evidence="10">The sequence shown here is derived from an EMBL/GenBank/DDBJ whole genome shotgun (WGS) entry which is preliminary data.</text>
</comment>
<keyword evidence="11" id="KW-1185">Reference proteome</keyword>
<dbReference type="Proteomes" id="UP001457282">
    <property type="component" value="Unassembled WGS sequence"/>
</dbReference>
<dbReference type="PANTHER" id="PTHR45631">
    <property type="entry name" value="OS07G0107800 PROTEIN-RELATED"/>
    <property type="match status" value="1"/>
</dbReference>
<feature type="chain" id="PRO_5043531011" description="Malectin-like domain-containing protein" evidence="8">
    <location>
        <begin position="26"/>
        <end position="736"/>
    </location>
</feature>
<feature type="domain" description="Malectin-like" evidence="9">
    <location>
        <begin position="369"/>
        <end position="694"/>
    </location>
</feature>
<evidence type="ECO:0000256" key="1">
    <source>
        <dbReference type="ARBA" id="ARBA00004167"/>
    </source>
</evidence>
<feature type="compositionally biased region" description="Acidic residues" evidence="6">
    <location>
        <begin position="234"/>
        <end position="246"/>
    </location>
</feature>
<keyword evidence="5 7" id="KW-0472">Membrane</keyword>
<protein>
    <recommendedName>
        <fullName evidence="9">Malectin-like domain-containing protein</fullName>
    </recommendedName>
</protein>
<dbReference type="AlphaFoldDB" id="A0AAW1W0W9"/>
<evidence type="ECO:0000313" key="10">
    <source>
        <dbReference type="EMBL" id="KAK9913368.1"/>
    </source>
</evidence>
<evidence type="ECO:0000313" key="11">
    <source>
        <dbReference type="Proteomes" id="UP001457282"/>
    </source>
</evidence>
<evidence type="ECO:0000259" key="9">
    <source>
        <dbReference type="Pfam" id="PF12819"/>
    </source>
</evidence>
<sequence>MVSMDRKFWVPPVLLLAFHLFCASSQSTIGWLNIDCGSDAERLDPNTLLTWDTDKDLIKTGVNKFVSEKQQLDEMDTLRSFPKGQQNCYNLKVDKKTERYLIRAGFCYGNYDGLSSPPTFDLHIDGGKWSTVKTSLSGEPIYQEVMYKTRGSGHISLCLVQVKDGGVPFISSIEAVPLEAAFPLYPEMESSYSFNLVSRVNLGGDEVRYTGILTDEKYNRIWTSGETPPNCDEVFTESDSSAENEPPDAVMSDSIEAEDDAGPIILSVDLSQATTPQSAYIVLYFTEKEALGTGDTRIIQVYIDDQMKSTVTFEFLKCKVVTIYPVIARGPTINVTLASDRKYSVAVVLSLVFHLLSASSQITIGWLNIDCGNNAVRVDTKNLLTWVTDEDLIQTGINKQVPQKQSLEEMNTLRSFPNQTQQNCYTLSVDKQTVRYLIRAGFYYGNYDGLSSPPSFDLHIDGQKWSTVKTSTLAEAPIYHEAMYETHGSGSISVCIVQLKDGGVPFISSIEAVPLWALLNPLYPKMETNNTFELVSRMNFGGDEVRFTGLLSENYNRIWTRGTTPPNCNEVSTLPDIFSPENDPPISVLRTAIESIDLTHPITLSVDLSPTTPQSAYFVLYFTETTSLPKPGDTRIIQIYVNGEMKSTVTLEFNKCKVITLYPVIVVGPRIDVSLSSASGSTLPPIISAMEVFTRLEHQKSSSPPPPPASHGMRGHFFCTHIIIISCICLFLLLKA</sequence>
<name>A0AAW1W0W9_RUBAR</name>
<keyword evidence="2 7" id="KW-0812">Transmembrane</keyword>
<dbReference type="EMBL" id="JBEDUW010000007">
    <property type="protein sequence ID" value="KAK9913368.1"/>
    <property type="molecule type" value="Genomic_DNA"/>
</dbReference>
<comment type="subcellular location">
    <subcellularLocation>
        <location evidence="1">Membrane</location>
        <topology evidence="1">Single-pass membrane protein</topology>
    </subcellularLocation>
</comment>
<evidence type="ECO:0000256" key="4">
    <source>
        <dbReference type="ARBA" id="ARBA00022989"/>
    </source>
</evidence>
<evidence type="ECO:0000256" key="3">
    <source>
        <dbReference type="ARBA" id="ARBA00022729"/>
    </source>
</evidence>
<evidence type="ECO:0000256" key="7">
    <source>
        <dbReference type="SAM" id="Phobius"/>
    </source>
</evidence>
<dbReference type="Pfam" id="PF12819">
    <property type="entry name" value="Malectin_like"/>
    <property type="match status" value="2"/>
</dbReference>